<dbReference type="AlphaFoldDB" id="A0A0L9V953"/>
<reference evidence="2" key="1">
    <citation type="journal article" date="2015" name="Proc. Natl. Acad. Sci. U.S.A.">
        <title>Genome sequencing of adzuki bean (Vigna angularis) provides insight into high starch and low fat accumulation and domestication.</title>
        <authorList>
            <person name="Yang K."/>
            <person name="Tian Z."/>
            <person name="Chen C."/>
            <person name="Luo L."/>
            <person name="Zhao B."/>
            <person name="Wang Z."/>
            <person name="Yu L."/>
            <person name="Li Y."/>
            <person name="Sun Y."/>
            <person name="Li W."/>
            <person name="Chen Y."/>
            <person name="Li Y."/>
            <person name="Zhang Y."/>
            <person name="Ai D."/>
            <person name="Zhao J."/>
            <person name="Shang C."/>
            <person name="Ma Y."/>
            <person name="Wu B."/>
            <person name="Wang M."/>
            <person name="Gao L."/>
            <person name="Sun D."/>
            <person name="Zhang P."/>
            <person name="Guo F."/>
            <person name="Wang W."/>
            <person name="Li Y."/>
            <person name="Wang J."/>
            <person name="Varshney R.K."/>
            <person name="Wang J."/>
            <person name="Ling H.Q."/>
            <person name="Wan P."/>
        </authorList>
    </citation>
    <scope>NUCLEOTIDE SEQUENCE</scope>
    <source>
        <strain evidence="2">cv. Jingnong 6</strain>
    </source>
</reference>
<protein>
    <submittedName>
        <fullName evidence="1">Uncharacterized protein</fullName>
    </submittedName>
</protein>
<organism evidence="1 2">
    <name type="scientific">Phaseolus angularis</name>
    <name type="common">Azuki bean</name>
    <name type="synonym">Vigna angularis</name>
    <dbReference type="NCBI Taxonomy" id="3914"/>
    <lineage>
        <taxon>Eukaryota</taxon>
        <taxon>Viridiplantae</taxon>
        <taxon>Streptophyta</taxon>
        <taxon>Embryophyta</taxon>
        <taxon>Tracheophyta</taxon>
        <taxon>Spermatophyta</taxon>
        <taxon>Magnoliopsida</taxon>
        <taxon>eudicotyledons</taxon>
        <taxon>Gunneridae</taxon>
        <taxon>Pentapetalae</taxon>
        <taxon>rosids</taxon>
        <taxon>fabids</taxon>
        <taxon>Fabales</taxon>
        <taxon>Fabaceae</taxon>
        <taxon>Papilionoideae</taxon>
        <taxon>50 kb inversion clade</taxon>
        <taxon>NPAAA clade</taxon>
        <taxon>indigoferoid/millettioid clade</taxon>
        <taxon>Phaseoleae</taxon>
        <taxon>Vigna</taxon>
    </lineage>
</organism>
<dbReference type="EMBL" id="CM003379">
    <property type="protein sequence ID" value="KOM51625.1"/>
    <property type="molecule type" value="Genomic_DNA"/>
</dbReference>
<dbReference type="STRING" id="3914.A0A0L9V953"/>
<gene>
    <name evidence="1" type="ORF">LR48_Vigan09g028400</name>
</gene>
<evidence type="ECO:0000313" key="1">
    <source>
        <dbReference type="EMBL" id="KOM51625.1"/>
    </source>
</evidence>
<sequence length="117" mass="13404">MARRLRLFKEQMAKAGVSPSTWPAVKLEELERDLQINANNEKLKHAYNEPSEYKLVQKKQKINAVAHQKKLEFQITAERSIDSPLLLEQVSGRLAELKTPCRIASPEHSIADNWISL</sequence>
<name>A0A0L9V953_PHAAN</name>
<dbReference type="Gramene" id="KOM51625">
    <property type="protein sequence ID" value="KOM51625"/>
    <property type="gene ID" value="LR48_Vigan09g028400"/>
</dbReference>
<dbReference type="Proteomes" id="UP000053144">
    <property type="component" value="Chromosome 9"/>
</dbReference>
<evidence type="ECO:0000313" key="2">
    <source>
        <dbReference type="Proteomes" id="UP000053144"/>
    </source>
</evidence>
<accession>A0A0L9V953</accession>
<proteinExistence type="predicted"/>